<evidence type="ECO:0000313" key="2">
    <source>
        <dbReference type="Proteomes" id="UP001496720"/>
    </source>
</evidence>
<accession>A0ABV1STD0</accession>
<dbReference type="EMBL" id="JBEOZY010000007">
    <property type="protein sequence ID" value="MER6164972.1"/>
    <property type="molecule type" value="Genomic_DNA"/>
</dbReference>
<dbReference type="SUPFAM" id="SSF101386">
    <property type="entry name" value="all-alpha NTP pyrophosphatases"/>
    <property type="match status" value="1"/>
</dbReference>
<comment type="caution">
    <text evidence="1">The sequence shown here is derived from an EMBL/GenBank/DDBJ whole genome shotgun (WGS) entry which is preliminary data.</text>
</comment>
<gene>
    <name evidence="1" type="ORF">ABT188_10425</name>
</gene>
<dbReference type="Proteomes" id="UP001496720">
    <property type="component" value="Unassembled WGS sequence"/>
</dbReference>
<dbReference type="CDD" id="cd11532">
    <property type="entry name" value="NTP-PPase_COG4997"/>
    <property type="match status" value="1"/>
</dbReference>
<keyword evidence="2" id="KW-1185">Reference proteome</keyword>
<name>A0ABV1STD0_9ACTN</name>
<organism evidence="1 2">
    <name type="scientific">Streptomyces violaceorubidus</name>
    <dbReference type="NCBI Taxonomy" id="284042"/>
    <lineage>
        <taxon>Bacteria</taxon>
        <taxon>Bacillati</taxon>
        <taxon>Actinomycetota</taxon>
        <taxon>Actinomycetes</taxon>
        <taxon>Kitasatosporales</taxon>
        <taxon>Streptomycetaceae</taxon>
        <taxon>Streptomyces</taxon>
    </lineage>
</organism>
<evidence type="ECO:0000313" key="1">
    <source>
        <dbReference type="EMBL" id="MER6164972.1"/>
    </source>
</evidence>
<reference evidence="1 2" key="1">
    <citation type="submission" date="2024-06" db="EMBL/GenBank/DDBJ databases">
        <title>The Natural Products Discovery Center: Release of the First 8490 Sequenced Strains for Exploring Actinobacteria Biosynthetic Diversity.</title>
        <authorList>
            <person name="Kalkreuter E."/>
            <person name="Kautsar S.A."/>
            <person name="Yang D."/>
            <person name="Bader C.D."/>
            <person name="Teijaro C.N."/>
            <person name="Fluegel L."/>
            <person name="Davis C.M."/>
            <person name="Simpson J.R."/>
            <person name="Lauterbach L."/>
            <person name="Steele A.D."/>
            <person name="Gui C."/>
            <person name="Meng S."/>
            <person name="Li G."/>
            <person name="Viehrig K."/>
            <person name="Ye F."/>
            <person name="Su P."/>
            <person name="Kiefer A.F."/>
            <person name="Nichols A."/>
            <person name="Cepeda A.J."/>
            <person name="Yan W."/>
            <person name="Fan B."/>
            <person name="Jiang Y."/>
            <person name="Adhikari A."/>
            <person name="Zheng C.-J."/>
            <person name="Schuster L."/>
            <person name="Cowan T.M."/>
            <person name="Smanski M.J."/>
            <person name="Chevrette M.G."/>
            <person name="De Carvalho L.P.S."/>
            <person name="Shen B."/>
        </authorList>
    </citation>
    <scope>NUCLEOTIDE SEQUENCE [LARGE SCALE GENOMIC DNA]</scope>
    <source>
        <strain evidence="1 2">NPDC001615</strain>
    </source>
</reference>
<dbReference type="RefSeq" id="WP_039657001.1">
    <property type="nucleotide sequence ID" value="NZ_JBEOZY010000007.1"/>
</dbReference>
<sequence>MADGKLVRDLIPQIIRESGAEPMVYVAGPEEYRERLRHKLSEEVTEFLTADDSAAAEEELADILEVVHALALDLGMTPSRLEERRAQKAASRGGFAGKVVWTGNA</sequence>
<proteinExistence type="predicted"/>
<protein>
    <submittedName>
        <fullName evidence="1">Nucleoside triphosphate pyrophosphohydrolase</fullName>
    </submittedName>
</protein>
<dbReference type="InterPro" id="IPR038735">
    <property type="entry name" value="MSMEG_1276-like_NTP-PPase_dom"/>
</dbReference>